<comment type="cofactor">
    <cofactor evidence="8">
        <name>Mg(2+)</name>
        <dbReference type="ChEBI" id="CHEBI:18420"/>
    </cofactor>
</comment>
<feature type="binding site" evidence="8">
    <location>
        <begin position="280"/>
        <end position="283"/>
    </location>
    <ligand>
        <name>GTP</name>
        <dbReference type="ChEBI" id="CHEBI:37565"/>
    </ligand>
</feature>
<dbReference type="PROSITE" id="PS51883">
    <property type="entry name" value="OBG"/>
    <property type="match status" value="1"/>
</dbReference>
<dbReference type="AlphaFoldDB" id="A0A7M1S586"/>
<dbReference type="InterPro" id="IPR006074">
    <property type="entry name" value="GTP1-OBG_CS"/>
</dbReference>
<comment type="similarity">
    <text evidence="1 8">Belongs to the TRAFAC class OBG-HflX-like GTPase superfamily. OBG GTPase family.</text>
</comment>
<dbReference type="InterPro" id="IPR031167">
    <property type="entry name" value="G_OBG"/>
</dbReference>
<evidence type="ECO:0000256" key="2">
    <source>
        <dbReference type="ARBA" id="ARBA00022490"/>
    </source>
</evidence>
<evidence type="ECO:0000256" key="6">
    <source>
        <dbReference type="ARBA" id="ARBA00022842"/>
    </source>
</evidence>
<evidence type="ECO:0000259" key="11">
    <source>
        <dbReference type="PROSITE" id="PS51883"/>
    </source>
</evidence>
<keyword evidence="13" id="KW-1185">Reference proteome</keyword>
<evidence type="ECO:0000259" key="10">
    <source>
        <dbReference type="PROSITE" id="PS51710"/>
    </source>
</evidence>
<feature type="domain" description="OBG-type G" evidence="10">
    <location>
        <begin position="159"/>
        <end position="362"/>
    </location>
</feature>
<protein>
    <recommendedName>
        <fullName evidence="8">GTPase Obg</fullName>
        <ecNumber evidence="8">3.6.5.-</ecNumber>
    </recommendedName>
    <alternativeName>
        <fullName evidence="8">GTP-binding protein Obg</fullName>
    </alternativeName>
</protein>
<dbReference type="CDD" id="cd01898">
    <property type="entry name" value="Obg"/>
    <property type="match status" value="1"/>
</dbReference>
<dbReference type="PROSITE" id="PS51710">
    <property type="entry name" value="G_OBG"/>
    <property type="match status" value="1"/>
</dbReference>
<dbReference type="PRINTS" id="PR00326">
    <property type="entry name" value="GTP1OBG"/>
</dbReference>
<dbReference type="GO" id="GO:0005525">
    <property type="term" value="F:GTP binding"/>
    <property type="evidence" value="ECO:0007669"/>
    <property type="project" value="UniProtKB-UniRule"/>
</dbReference>
<feature type="binding site" evidence="8">
    <location>
        <begin position="190"/>
        <end position="194"/>
    </location>
    <ligand>
        <name>GTP</name>
        <dbReference type="ChEBI" id="CHEBI:37565"/>
    </ligand>
</feature>
<gene>
    <name evidence="12" type="primary">obgE</name>
    <name evidence="8" type="synonym">obg</name>
    <name evidence="12" type="ORF">IMZ28_03120</name>
</gene>
<dbReference type="GO" id="GO:0005737">
    <property type="term" value="C:cytoplasm"/>
    <property type="evidence" value="ECO:0007669"/>
    <property type="project" value="UniProtKB-SubCell"/>
</dbReference>
<feature type="binding site" evidence="8">
    <location>
        <position position="172"/>
    </location>
    <ligand>
        <name>Mg(2+)</name>
        <dbReference type="ChEBI" id="CHEBI:18420"/>
    </ligand>
</feature>
<dbReference type="FunFam" id="2.70.210.12:FF:000001">
    <property type="entry name" value="GTPase Obg"/>
    <property type="match status" value="1"/>
</dbReference>
<dbReference type="HAMAP" id="MF_01454">
    <property type="entry name" value="GTPase_Obg"/>
    <property type="match status" value="1"/>
</dbReference>
<evidence type="ECO:0000256" key="7">
    <source>
        <dbReference type="ARBA" id="ARBA00023134"/>
    </source>
</evidence>
<evidence type="ECO:0000256" key="8">
    <source>
        <dbReference type="HAMAP-Rule" id="MF_01454"/>
    </source>
</evidence>
<feature type="binding site" evidence="8">
    <location>
        <position position="192"/>
    </location>
    <ligand>
        <name>Mg(2+)</name>
        <dbReference type="ChEBI" id="CHEBI:18420"/>
    </ligand>
</feature>
<dbReference type="InterPro" id="IPR045086">
    <property type="entry name" value="OBG_GTPase"/>
</dbReference>
<evidence type="ECO:0000256" key="9">
    <source>
        <dbReference type="SAM" id="MobiDB-lite"/>
    </source>
</evidence>
<feature type="compositionally biased region" description="Basic and acidic residues" evidence="9">
    <location>
        <begin position="64"/>
        <end position="80"/>
    </location>
</feature>
<evidence type="ECO:0000313" key="13">
    <source>
        <dbReference type="Proteomes" id="UP000595074"/>
    </source>
</evidence>
<dbReference type="GO" id="GO:0042254">
    <property type="term" value="P:ribosome biogenesis"/>
    <property type="evidence" value="ECO:0007669"/>
    <property type="project" value="UniProtKB-UniRule"/>
</dbReference>
<keyword evidence="5 8" id="KW-0378">Hydrolase</keyword>
<dbReference type="PROSITE" id="PS00905">
    <property type="entry name" value="GTP1_OBG"/>
    <property type="match status" value="1"/>
</dbReference>
<keyword evidence="3 8" id="KW-0479">Metal-binding</keyword>
<feature type="binding site" evidence="8">
    <location>
        <begin position="212"/>
        <end position="215"/>
    </location>
    <ligand>
        <name>GTP</name>
        <dbReference type="ChEBI" id="CHEBI:37565"/>
    </ligand>
</feature>
<evidence type="ECO:0000256" key="4">
    <source>
        <dbReference type="ARBA" id="ARBA00022741"/>
    </source>
</evidence>
<keyword evidence="2 8" id="KW-0963">Cytoplasm</keyword>
<comment type="subcellular location">
    <subcellularLocation>
        <location evidence="8">Cytoplasm</location>
    </subcellularLocation>
</comment>
<sequence length="371" mass="40611">MFVDSVELTISSGKGGAGAISFWTEKFVIKGGPDGGDGGRGGSVFFKVDNNTDTLSGLRGRNHIKAENGRPGEGRKRYGRKGEDVTITVPPGTVVIDMETGEELLDLVEEGTVVKFLEGGKGGLGNMHFKSSTNQRPTYAQPGLPGITKHVRLEMKLIADVGLVGYPNVGKSTLISTLSNARPEVANYEFTTLTPKLGVVHIGDYDSFMMADIPGIIEGASDGRGLGLEFLKHIERTKTLLLMIDAANYREMKYQYKTLLVELERYSEILATRKHAVAITKIDALSQDEVNTLTEQFFKDIDLTPNDTLGKYNADMDYISYGFKTDFGVKLPEKKPLFVMPVSSVAHINTEALRYALGDFIKNVEAENKEV</sequence>
<dbReference type="SUPFAM" id="SSF52540">
    <property type="entry name" value="P-loop containing nucleoside triphosphate hydrolases"/>
    <property type="match status" value="1"/>
</dbReference>
<dbReference type="Gene3D" id="2.70.210.12">
    <property type="entry name" value="GTP1/OBG domain"/>
    <property type="match status" value="1"/>
</dbReference>
<dbReference type="GO" id="GO:0003924">
    <property type="term" value="F:GTPase activity"/>
    <property type="evidence" value="ECO:0007669"/>
    <property type="project" value="UniProtKB-UniRule"/>
</dbReference>
<keyword evidence="6 8" id="KW-0460">Magnesium</keyword>
<dbReference type="Pfam" id="PF01926">
    <property type="entry name" value="MMR_HSR1"/>
    <property type="match status" value="1"/>
</dbReference>
<dbReference type="NCBIfam" id="NF008956">
    <property type="entry name" value="PRK12299.1"/>
    <property type="match status" value="1"/>
</dbReference>
<feature type="binding site" evidence="8">
    <location>
        <begin position="165"/>
        <end position="172"/>
    </location>
    <ligand>
        <name>GTP</name>
        <dbReference type="ChEBI" id="CHEBI:37565"/>
    </ligand>
</feature>
<proteinExistence type="inferred from homology"/>
<dbReference type="NCBIfam" id="TIGR02729">
    <property type="entry name" value="Obg_CgtA"/>
    <property type="match status" value="1"/>
</dbReference>
<keyword evidence="7 8" id="KW-0342">GTP-binding</keyword>
<dbReference type="InterPro" id="IPR006073">
    <property type="entry name" value="GTP-bd"/>
</dbReference>
<keyword evidence="4 8" id="KW-0547">Nucleotide-binding</keyword>
<dbReference type="InterPro" id="IPR036726">
    <property type="entry name" value="GTP1_OBG_dom_sf"/>
</dbReference>
<comment type="subunit">
    <text evidence="8">Monomer.</text>
</comment>
<dbReference type="SUPFAM" id="SSF82051">
    <property type="entry name" value="Obg GTP-binding protein N-terminal domain"/>
    <property type="match status" value="1"/>
</dbReference>
<dbReference type="Pfam" id="PF01018">
    <property type="entry name" value="GTP1_OBG"/>
    <property type="match status" value="1"/>
</dbReference>
<accession>A0A7M1S586</accession>
<reference evidence="12 13" key="1">
    <citation type="submission" date="2020-10" db="EMBL/GenBank/DDBJ databases">
        <title>The genome of sulfurovum sp.</title>
        <authorList>
            <person name="Xie S."/>
            <person name="Shao Z."/>
            <person name="Jiang L."/>
        </authorList>
    </citation>
    <scope>NUCLEOTIDE SEQUENCE [LARGE SCALE GENOMIC DNA]</scope>
    <source>
        <strain evidence="12 13">ST-419</strain>
    </source>
</reference>
<dbReference type="RefSeq" id="WP_197549294.1">
    <property type="nucleotide sequence ID" value="NZ_CP063164.1"/>
</dbReference>
<evidence type="ECO:0000256" key="3">
    <source>
        <dbReference type="ARBA" id="ARBA00022723"/>
    </source>
</evidence>
<dbReference type="EC" id="3.6.5.-" evidence="8"/>
<feature type="binding site" evidence="8">
    <location>
        <begin position="343"/>
        <end position="345"/>
    </location>
    <ligand>
        <name>GTP</name>
        <dbReference type="ChEBI" id="CHEBI:37565"/>
    </ligand>
</feature>
<name>A0A7M1S586_9BACT</name>
<evidence type="ECO:0000313" key="12">
    <source>
        <dbReference type="EMBL" id="QOR62476.1"/>
    </source>
</evidence>
<evidence type="ECO:0000256" key="5">
    <source>
        <dbReference type="ARBA" id="ARBA00022801"/>
    </source>
</evidence>
<feature type="region of interest" description="Disordered" evidence="9">
    <location>
        <begin position="57"/>
        <end position="80"/>
    </location>
</feature>
<dbReference type="GO" id="GO:0000287">
    <property type="term" value="F:magnesium ion binding"/>
    <property type="evidence" value="ECO:0007669"/>
    <property type="project" value="InterPro"/>
</dbReference>
<dbReference type="PANTHER" id="PTHR11702">
    <property type="entry name" value="DEVELOPMENTALLY REGULATED GTP-BINDING PROTEIN-RELATED"/>
    <property type="match status" value="1"/>
</dbReference>
<dbReference type="Gene3D" id="3.40.50.300">
    <property type="entry name" value="P-loop containing nucleotide triphosphate hydrolases"/>
    <property type="match status" value="1"/>
</dbReference>
<comment type="function">
    <text evidence="8">An essential GTPase which binds GTP, GDP and possibly (p)ppGpp with moderate affinity, with high nucleotide exchange rates and a fairly low GTP hydrolysis rate. Plays a role in control of the cell cycle, stress response, ribosome biogenesis and in those bacteria that undergo differentiation, in morphogenesis control.</text>
</comment>
<dbReference type="EMBL" id="CP063164">
    <property type="protein sequence ID" value="QOR62476.1"/>
    <property type="molecule type" value="Genomic_DNA"/>
</dbReference>
<dbReference type="GO" id="GO:0043022">
    <property type="term" value="F:ribosome binding"/>
    <property type="evidence" value="ECO:0007669"/>
    <property type="project" value="UniProtKB-ARBA"/>
</dbReference>
<feature type="domain" description="Obg" evidence="11">
    <location>
        <begin position="1"/>
        <end position="158"/>
    </location>
</feature>
<dbReference type="PIRSF" id="PIRSF002401">
    <property type="entry name" value="GTP_bd_Obg/CgtA"/>
    <property type="match status" value="1"/>
</dbReference>
<dbReference type="Proteomes" id="UP000595074">
    <property type="component" value="Chromosome"/>
</dbReference>
<organism evidence="12 13">
    <name type="scientific">Sulfurovum indicum</name>
    <dbReference type="NCBI Taxonomy" id="2779528"/>
    <lineage>
        <taxon>Bacteria</taxon>
        <taxon>Pseudomonadati</taxon>
        <taxon>Campylobacterota</taxon>
        <taxon>Epsilonproteobacteria</taxon>
        <taxon>Campylobacterales</taxon>
        <taxon>Sulfurovaceae</taxon>
        <taxon>Sulfurovum</taxon>
    </lineage>
</organism>
<dbReference type="PANTHER" id="PTHR11702:SF31">
    <property type="entry name" value="MITOCHONDRIAL RIBOSOME-ASSOCIATED GTPASE 2"/>
    <property type="match status" value="1"/>
</dbReference>
<evidence type="ECO:0000256" key="1">
    <source>
        <dbReference type="ARBA" id="ARBA00007699"/>
    </source>
</evidence>
<dbReference type="InterPro" id="IPR014100">
    <property type="entry name" value="GTP-bd_Obg/CgtA"/>
</dbReference>
<dbReference type="KEGG" id="sinu:IMZ28_03120"/>
<dbReference type="InterPro" id="IPR027417">
    <property type="entry name" value="P-loop_NTPase"/>
</dbReference>
<dbReference type="InterPro" id="IPR006169">
    <property type="entry name" value="GTP1_OBG_dom"/>
</dbReference>